<sequence>MVSSTTITQLPDLAGLNTFTRSLSSADIKSCVAVENTFPKQERCSEEKFQYHLTMCPELTLGLFINTSSTSPVLIGHVIATRSSATRVTDGSMEMPANWQSLPVDKVASVNGRIIGSEPIGGSVAVNSLAVVRILGVGVWLLRGS</sequence>
<accession>A0A5N5X3G2</accession>
<dbReference type="InterPro" id="IPR051635">
    <property type="entry name" value="SNAT-like"/>
</dbReference>
<dbReference type="Gene3D" id="3.40.630.30">
    <property type="match status" value="1"/>
</dbReference>
<dbReference type="GO" id="GO:0004059">
    <property type="term" value="F:aralkylamine N-acetyltransferase activity"/>
    <property type="evidence" value="ECO:0007669"/>
    <property type="project" value="TreeGrafter"/>
</dbReference>
<reference evidence="3 4" key="1">
    <citation type="submission" date="2019-04" db="EMBL/GenBank/DDBJ databases">
        <title>Friends and foes A comparative genomics study of 23 Aspergillus species from section Flavi.</title>
        <authorList>
            <consortium name="DOE Joint Genome Institute"/>
            <person name="Kjaerbolling I."/>
            <person name="Vesth T."/>
            <person name="Frisvad J.C."/>
            <person name="Nybo J.L."/>
            <person name="Theobald S."/>
            <person name="Kildgaard S."/>
            <person name="Isbrandt T."/>
            <person name="Kuo A."/>
            <person name="Sato A."/>
            <person name="Lyhne E.K."/>
            <person name="Kogle M.E."/>
            <person name="Wiebenga A."/>
            <person name="Kun R.S."/>
            <person name="Lubbers R.J."/>
            <person name="Makela M.R."/>
            <person name="Barry K."/>
            <person name="Chovatia M."/>
            <person name="Clum A."/>
            <person name="Daum C."/>
            <person name="Haridas S."/>
            <person name="He G."/>
            <person name="LaButti K."/>
            <person name="Lipzen A."/>
            <person name="Mondo S."/>
            <person name="Riley R."/>
            <person name="Salamov A."/>
            <person name="Simmons B.A."/>
            <person name="Magnuson J.K."/>
            <person name="Henrissat B."/>
            <person name="Mortensen U.H."/>
            <person name="Larsen T.O."/>
            <person name="Devries R.P."/>
            <person name="Grigoriev I.V."/>
            <person name="Machida M."/>
            <person name="Baker S.E."/>
            <person name="Andersen M.R."/>
        </authorList>
    </citation>
    <scope>NUCLEOTIDE SEQUENCE [LARGE SCALE GENOMIC DNA]</scope>
    <source>
        <strain evidence="3 4">CBS 151.66</strain>
    </source>
</reference>
<dbReference type="Proteomes" id="UP000326565">
    <property type="component" value="Unassembled WGS sequence"/>
</dbReference>
<dbReference type="GO" id="GO:0005737">
    <property type="term" value="C:cytoplasm"/>
    <property type="evidence" value="ECO:0007669"/>
    <property type="project" value="TreeGrafter"/>
</dbReference>
<dbReference type="OrthoDB" id="30840at2759"/>
<keyword evidence="4" id="KW-1185">Reference proteome</keyword>
<dbReference type="EMBL" id="ML732196">
    <property type="protein sequence ID" value="KAB8075333.1"/>
    <property type="molecule type" value="Genomic_DNA"/>
</dbReference>
<evidence type="ECO:0000256" key="1">
    <source>
        <dbReference type="ARBA" id="ARBA00022679"/>
    </source>
</evidence>
<organism evidence="3 4">
    <name type="scientific">Aspergillus leporis</name>
    <dbReference type="NCBI Taxonomy" id="41062"/>
    <lineage>
        <taxon>Eukaryota</taxon>
        <taxon>Fungi</taxon>
        <taxon>Dikarya</taxon>
        <taxon>Ascomycota</taxon>
        <taxon>Pezizomycotina</taxon>
        <taxon>Eurotiomycetes</taxon>
        <taxon>Eurotiomycetidae</taxon>
        <taxon>Eurotiales</taxon>
        <taxon>Aspergillaceae</taxon>
        <taxon>Aspergillus</taxon>
        <taxon>Aspergillus subgen. Circumdati</taxon>
    </lineage>
</organism>
<evidence type="ECO:0000256" key="2">
    <source>
        <dbReference type="ARBA" id="ARBA00023315"/>
    </source>
</evidence>
<name>A0A5N5X3G2_9EURO</name>
<dbReference type="AlphaFoldDB" id="A0A5N5X3G2"/>
<protein>
    <submittedName>
        <fullName evidence="3">Uncharacterized protein</fullName>
    </submittedName>
</protein>
<dbReference type="PANTHER" id="PTHR10908:SF0">
    <property type="entry name" value="SEROTONIN N-ACETYLTRANSFERASE"/>
    <property type="match status" value="1"/>
</dbReference>
<proteinExistence type="predicted"/>
<gene>
    <name evidence="3" type="ORF">BDV29DRAFT_155822</name>
</gene>
<evidence type="ECO:0000313" key="4">
    <source>
        <dbReference type="Proteomes" id="UP000326565"/>
    </source>
</evidence>
<evidence type="ECO:0000313" key="3">
    <source>
        <dbReference type="EMBL" id="KAB8075333.1"/>
    </source>
</evidence>
<dbReference type="PANTHER" id="PTHR10908">
    <property type="entry name" value="SEROTONIN N-ACETYLTRANSFERASE"/>
    <property type="match status" value="1"/>
</dbReference>
<keyword evidence="2" id="KW-0012">Acyltransferase</keyword>
<keyword evidence="1" id="KW-0808">Transferase</keyword>